<dbReference type="PANTHER" id="PTHR42886">
    <property type="entry name" value="RE40534P-RELATED"/>
    <property type="match status" value="1"/>
</dbReference>
<dbReference type="GO" id="GO:0042171">
    <property type="term" value="F:lysophosphatidic acid acyltransferase activity"/>
    <property type="evidence" value="ECO:0007669"/>
    <property type="project" value="TreeGrafter"/>
</dbReference>
<dbReference type="PRINTS" id="PR00111">
    <property type="entry name" value="ABHYDROLASE"/>
</dbReference>
<name>A0A1E7FWF1_9STRA</name>
<dbReference type="Gene3D" id="3.40.50.1820">
    <property type="entry name" value="alpha/beta hydrolase"/>
    <property type="match status" value="1"/>
</dbReference>
<evidence type="ECO:0000259" key="2">
    <source>
        <dbReference type="Pfam" id="PF00561"/>
    </source>
</evidence>
<dbReference type="PANTHER" id="PTHR42886:SF29">
    <property type="entry name" value="PUMMELIG, ISOFORM A"/>
    <property type="match status" value="1"/>
</dbReference>
<evidence type="ECO:0000256" key="1">
    <source>
        <dbReference type="ARBA" id="ARBA00038097"/>
    </source>
</evidence>
<evidence type="ECO:0000313" key="3">
    <source>
        <dbReference type="EMBL" id="OEU22489.1"/>
    </source>
</evidence>
<organism evidence="3 4">
    <name type="scientific">Fragilariopsis cylindrus CCMP1102</name>
    <dbReference type="NCBI Taxonomy" id="635003"/>
    <lineage>
        <taxon>Eukaryota</taxon>
        <taxon>Sar</taxon>
        <taxon>Stramenopiles</taxon>
        <taxon>Ochrophyta</taxon>
        <taxon>Bacillariophyta</taxon>
        <taxon>Bacillariophyceae</taxon>
        <taxon>Bacillariophycidae</taxon>
        <taxon>Bacillariales</taxon>
        <taxon>Bacillariaceae</taxon>
        <taxon>Fragilariopsis</taxon>
    </lineage>
</organism>
<sequence length="462" mass="51705">MIGYMFWTSTAEITNKVVALERKLLKIAQQYASRPSDSWELTTLDTQIPRKSIISLKQNVGGGYDDNDDDDDEILTIHSVHVVSKESASTTTSTSTTTTKTPLVMLHGYMNGGAYFYRNFGGLSNYFQSIYAVDMLGWGLSSRPSFDEVIENGTTKSAEDFFVESLEAWRSVNNIDRMILAGHSFGGYMSVAYAERYPTRVERLILISPVGVPDHQDPNVLRRMESMQSSYRGRAFAGLFQTIFGYMTPGGILRTLTESRGSTMSRNYIERRLPEISDVDESRTVADYLYWNAALPPSGESFLQSVLTPLIVLAKEPLLFRIPNLKVKSVTFMYGSTDWMDLSGGMYTKGLCEKLSEKDYTSSSSSTSSTTHHIPPKVDVFVVPKAGHLLMLQNPEATNACIVHAAGGKVLDEEMPELMKLSKSEEELNESWIKQTLKLREGTDDTTLHEDRIKTALKLNMQ</sequence>
<keyword evidence="4" id="KW-1185">Reference proteome</keyword>
<accession>A0A1E7FWF1</accession>
<evidence type="ECO:0000313" key="4">
    <source>
        <dbReference type="Proteomes" id="UP000095751"/>
    </source>
</evidence>
<dbReference type="AlphaFoldDB" id="A0A1E7FWF1"/>
<dbReference type="InParanoid" id="A0A1E7FWF1"/>
<dbReference type="EMBL" id="KV784353">
    <property type="protein sequence ID" value="OEU22489.1"/>
    <property type="molecule type" value="Genomic_DNA"/>
</dbReference>
<dbReference type="Pfam" id="PF00561">
    <property type="entry name" value="Abhydrolase_1"/>
    <property type="match status" value="1"/>
</dbReference>
<dbReference type="SUPFAM" id="SSF53474">
    <property type="entry name" value="alpha/beta-Hydrolases"/>
    <property type="match status" value="1"/>
</dbReference>
<dbReference type="KEGG" id="fcy:FRACYDRAFT_205304"/>
<dbReference type="OrthoDB" id="7457040at2759"/>
<gene>
    <name evidence="3" type="ORF">FRACYDRAFT_205304</name>
</gene>
<dbReference type="GO" id="GO:0055088">
    <property type="term" value="P:lipid homeostasis"/>
    <property type="evidence" value="ECO:0007669"/>
    <property type="project" value="TreeGrafter"/>
</dbReference>
<dbReference type="GO" id="GO:0052689">
    <property type="term" value="F:carboxylic ester hydrolase activity"/>
    <property type="evidence" value="ECO:0007669"/>
    <property type="project" value="TreeGrafter"/>
</dbReference>
<dbReference type="GO" id="GO:0006654">
    <property type="term" value="P:phosphatidic acid biosynthetic process"/>
    <property type="evidence" value="ECO:0007669"/>
    <property type="project" value="TreeGrafter"/>
</dbReference>
<comment type="similarity">
    <text evidence="1">Belongs to the peptidase S33 family. ABHD4/ABHD5 subfamily.</text>
</comment>
<proteinExistence type="inferred from homology"/>
<feature type="domain" description="AB hydrolase-1" evidence="2">
    <location>
        <begin position="102"/>
        <end position="341"/>
    </location>
</feature>
<dbReference type="InterPro" id="IPR029058">
    <property type="entry name" value="AB_hydrolase_fold"/>
</dbReference>
<keyword evidence="3" id="KW-0378">Hydrolase</keyword>
<protein>
    <submittedName>
        <fullName evidence="3">Alpha/beta-hydrolase</fullName>
    </submittedName>
</protein>
<dbReference type="InterPro" id="IPR000073">
    <property type="entry name" value="AB_hydrolase_1"/>
</dbReference>
<dbReference type="Proteomes" id="UP000095751">
    <property type="component" value="Unassembled WGS sequence"/>
</dbReference>
<reference evidence="3 4" key="1">
    <citation type="submission" date="2016-09" db="EMBL/GenBank/DDBJ databases">
        <title>Extensive genetic diversity and differential bi-allelic expression allows diatom success in the polar Southern Ocean.</title>
        <authorList>
            <consortium name="DOE Joint Genome Institute"/>
            <person name="Mock T."/>
            <person name="Otillar R.P."/>
            <person name="Strauss J."/>
            <person name="Dupont C."/>
            <person name="Frickenhaus S."/>
            <person name="Maumus F."/>
            <person name="Mcmullan M."/>
            <person name="Sanges R."/>
            <person name="Schmutz J."/>
            <person name="Toseland A."/>
            <person name="Valas R."/>
            <person name="Veluchamy A."/>
            <person name="Ward B.J."/>
            <person name="Allen A."/>
            <person name="Barry K."/>
            <person name="Falciatore A."/>
            <person name="Ferrante M."/>
            <person name="Fortunato A.E."/>
            <person name="Gloeckner G."/>
            <person name="Gruber A."/>
            <person name="Hipkin R."/>
            <person name="Janech M."/>
            <person name="Kroth P."/>
            <person name="Leese F."/>
            <person name="Lindquist E."/>
            <person name="Lyon B.R."/>
            <person name="Martin J."/>
            <person name="Mayer C."/>
            <person name="Parker M."/>
            <person name="Quesneville H."/>
            <person name="Raymond J."/>
            <person name="Uhlig C."/>
            <person name="Valentin K.U."/>
            <person name="Worden A.Z."/>
            <person name="Armbrust E.V."/>
            <person name="Bowler C."/>
            <person name="Green B."/>
            <person name="Moulton V."/>
            <person name="Van Oosterhout C."/>
            <person name="Grigoriev I."/>
        </authorList>
    </citation>
    <scope>NUCLEOTIDE SEQUENCE [LARGE SCALE GENOMIC DNA]</scope>
    <source>
        <strain evidence="3 4">CCMP1102</strain>
    </source>
</reference>